<name>A0AAW7YV96_9STAP</name>
<dbReference type="RefSeq" id="WP_303522222.1">
    <property type="nucleotide sequence ID" value="NZ_JAUOQO010000380.1"/>
</dbReference>
<feature type="non-terminal residue" evidence="2">
    <location>
        <position position="1"/>
    </location>
</feature>
<evidence type="ECO:0000313" key="2">
    <source>
        <dbReference type="EMBL" id="MDO6575234.1"/>
    </source>
</evidence>
<dbReference type="AlphaFoldDB" id="A0AAW7YV96"/>
<dbReference type="InterPro" id="IPR036457">
    <property type="entry name" value="PPM-type-like_dom_sf"/>
</dbReference>
<dbReference type="Proteomes" id="UP001170310">
    <property type="component" value="Unassembled WGS sequence"/>
</dbReference>
<evidence type="ECO:0000259" key="1">
    <source>
        <dbReference type="Pfam" id="PF13672"/>
    </source>
</evidence>
<dbReference type="SUPFAM" id="SSF81606">
    <property type="entry name" value="PP2C-like"/>
    <property type="match status" value="1"/>
</dbReference>
<dbReference type="Gene3D" id="3.60.40.10">
    <property type="entry name" value="PPM-type phosphatase domain"/>
    <property type="match status" value="1"/>
</dbReference>
<comment type="caution">
    <text evidence="2">The sequence shown here is derived from an EMBL/GenBank/DDBJ whole genome shotgun (WGS) entry which is preliminary data.</text>
</comment>
<accession>A0AAW7YV96</accession>
<feature type="domain" description="PPM-type phosphatase" evidence="1">
    <location>
        <begin position="7"/>
        <end position="77"/>
    </location>
</feature>
<organism evidence="2 3">
    <name type="scientific">Staphylococcus pasteuri_A</name>
    <dbReference type="NCBI Taxonomy" id="3062664"/>
    <lineage>
        <taxon>Bacteria</taxon>
        <taxon>Bacillati</taxon>
        <taxon>Bacillota</taxon>
        <taxon>Bacilli</taxon>
        <taxon>Bacillales</taxon>
        <taxon>Staphylococcaceae</taxon>
        <taxon>Staphylococcus</taxon>
    </lineage>
</organism>
<dbReference type="Pfam" id="PF13672">
    <property type="entry name" value="PP2C_2"/>
    <property type="match status" value="1"/>
</dbReference>
<evidence type="ECO:0000313" key="3">
    <source>
        <dbReference type="Proteomes" id="UP001170310"/>
    </source>
</evidence>
<dbReference type="EMBL" id="JAUOQO010000380">
    <property type="protein sequence ID" value="MDO6575234.1"/>
    <property type="molecule type" value="Genomic_DNA"/>
</dbReference>
<protein>
    <submittedName>
        <fullName evidence="2">Protein phosphatase 2C domain-containing protein</fullName>
    </submittedName>
</protein>
<dbReference type="InterPro" id="IPR001932">
    <property type="entry name" value="PPM-type_phosphatase-like_dom"/>
</dbReference>
<proteinExistence type="predicted"/>
<sequence length="89" mass="9208">RQGQVREENQDALRVLRFADDVAVMIVCDGAGGIGGGHEASQSAVAAISDALSARWNDTATLARADLDAAIEAAREAARVEDLEGVTTA</sequence>
<feature type="non-terminal residue" evidence="2">
    <location>
        <position position="89"/>
    </location>
</feature>
<keyword evidence="3" id="KW-1185">Reference proteome</keyword>
<gene>
    <name evidence="2" type="ORF">Q4528_14050</name>
</gene>
<reference evidence="2" key="1">
    <citation type="submission" date="2023-07" db="EMBL/GenBank/DDBJ databases">
        <title>Genome content predicts the carbon catabolic preferences of heterotrophic bacteria.</title>
        <authorList>
            <person name="Gralka M."/>
        </authorList>
    </citation>
    <scope>NUCLEOTIDE SEQUENCE</scope>
    <source>
        <strain evidence="2">E2R20</strain>
    </source>
</reference>